<proteinExistence type="inferred from homology"/>
<dbReference type="PANTHER" id="PTHR28657">
    <property type="entry name" value="INDOLEAMINE 2,3-DIOXYGENASE"/>
    <property type="match status" value="1"/>
</dbReference>
<dbReference type="GO" id="GO:0046872">
    <property type="term" value="F:metal ion binding"/>
    <property type="evidence" value="ECO:0007669"/>
    <property type="project" value="UniProtKB-UniRule"/>
</dbReference>
<reference evidence="5" key="1">
    <citation type="submission" date="2022-11" db="EMBL/GenBank/DDBJ databases">
        <authorList>
            <person name="Petersen C."/>
        </authorList>
    </citation>
    <scope>NUCLEOTIDE SEQUENCE</scope>
    <source>
        <strain evidence="5">IBT 23319</strain>
    </source>
</reference>
<dbReference type="AlphaFoldDB" id="A0A9W9P9Y8"/>
<evidence type="ECO:0000313" key="6">
    <source>
        <dbReference type="Proteomes" id="UP001147733"/>
    </source>
</evidence>
<dbReference type="GO" id="GO:0005737">
    <property type="term" value="C:cytoplasm"/>
    <property type="evidence" value="ECO:0007669"/>
    <property type="project" value="TreeGrafter"/>
</dbReference>
<gene>
    <name evidence="5" type="ORF">N7469_002252</name>
</gene>
<comment type="function">
    <text evidence="4">Produces N-formyl-kynurenine through the oxidation of tryptophan.</text>
</comment>
<accession>A0A9W9P9Y8</accession>
<dbReference type="EMBL" id="JAPQKT010000002">
    <property type="protein sequence ID" value="KAJ5240661.1"/>
    <property type="molecule type" value="Genomic_DNA"/>
</dbReference>
<dbReference type="InterPro" id="IPR037217">
    <property type="entry name" value="Trp/Indoleamine_2_3_dOase-like"/>
</dbReference>
<dbReference type="OrthoDB" id="4662583at2759"/>
<comment type="caution">
    <text evidence="5">The sequence shown here is derived from an EMBL/GenBank/DDBJ whole genome shotgun (WGS) entry which is preliminary data.</text>
</comment>
<keyword evidence="4" id="KW-0349">Heme</keyword>
<name>A0A9W9P9Y8_PENCI</name>
<dbReference type="GeneID" id="81380339"/>
<evidence type="ECO:0000256" key="1">
    <source>
        <dbReference type="ARBA" id="ARBA00007119"/>
    </source>
</evidence>
<dbReference type="GO" id="GO:0034354">
    <property type="term" value="P:'de novo' NAD+ biosynthetic process from L-tryptophan"/>
    <property type="evidence" value="ECO:0007669"/>
    <property type="project" value="TreeGrafter"/>
</dbReference>
<dbReference type="GO" id="GO:0033754">
    <property type="term" value="F:indoleamine 2,3-dioxygenase activity"/>
    <property type="evidence" value="ECO:0007669"/>
    <property type="project" value="UniProtKB-EC"/>
</dbReference>
<evidence type="ECO:0000256" key="3">
    <source>
        <dbReference type="ARBA" id="ARBA00023004"/>
    </source>
</evidence>
<dbReference type="GO" id="GO:0019441">
    <property type="term" value="P:L-tryptophan catabolic process to kynurenine"/>
    <property type="evidence" value="ECO:0007669"/>
    <property type="project" value="UniProtKB-UniRule"/>
</dbReference>
<dbReference type="InterPro" id="IPR000898">
    <property type="entry name" value="Indolamine_dOase"/>
</dbReference>
<protein>
    <recommendedName>
        <fullName evidence="4">Indoleamine 2,3-dioxygenase</fullName>
        <ecNumber evidence="4">1.13.11.52</ecNumber>
    </recommendedName>
</protein>
<dbReference type="SUPFAM" id="SSF140959">
    <property type="entry name" value="Indolic compounds 2,3-dioxygenase-like"/>
    <property type="match status" value="1"/>
</dbReference>
<comment type="similarity">
    <text evidence="1 4">Belongs to the indoleamine 2,3-dioxygenase family.</text>
</comment>
<reference evidence="5" key="2">
    <citation type="journal article" date="2023" name="IMA Fungus">
        <title>Comparative genomic study of the Penicillium genus elucidates a diverse pangenome and 15 lateral gene transfer events.</title>
        <authorList>
            <person name="Petersen C."/>
            <person name="Sorensen T."/>
            <person name="Nielsen M.R."/>
            <person name="Sondergaard T.E."/>
            <person name="Sorensen J.L."/>
            <person name="Fitzpatrick D.A."/>
            <person name="Frisvad J.C."/>
            <person name="Nielsen K.L."/>
        </authorList>
    </citation>
    <scope>NUCLEOTIDE SEQUENCE</scope>
    <source>
        <strain evidence="5">IBT 23319</strain>
    </source>
</reference>
<dbReference type="Proteomes" id="UP001147733">
    <property type="component" value="Unassembled WGS sequence"/>
</dbReference>
<dbReference type="RefSeq" id="XP_056503666.1">
    <property type="nucleotide sequence ID" value="XM_056641172.1"/>
</dbReference>
<keyword evidence="4" id="KW-0560">Oxidoreductase</keyword>
<sequence length="443" mass="50550">MALIIQYLSSTFTFILGLLQGMVLRLRTMTPVIYVRNIPSIVGSLTIRPTPRQDYTSRVKKSRESHETTKALQRMIEVDGAGSWPPRATHRDTWPKALQPYHDIFQELAALIPVDNVSTNNEINQSRRLECRTRMQRLLKERINLEAVQSVFNITNQADSPVLQGVACNGFFACIANLRHGFRWGTVPIVKVAQEEKIIDFPPELETPWSFLQRRYGVSSEGGNLTSNFHCNFDRNWKLVYKLNNGMAEPIPSAEYNLLYAFTATEKESLPVYYHLVQAIAAFERGQKQHCSQHLSQVNLHLRNTMRVYYETVVSSKIPHSVFVGYIQGFHGWAAGKVVDGKYKEYDGLSGGHLILFNLLDGFFGFENFLNHESMLNYIPAAQREFIESVKRHGFREEAERAGDVEVKNQLEGILKQTRVGLTFTKSEVLKFADIFSDLPLCP</sequence>
<keyword evidence="6" id="KW-1185">Reference proteome</keyword>
<keyword evidence="3 4" id="KW-0408">Iron</keyword>
<keyword evidence="4" id="KW-0223">Dioxygenase</keyword>
<comment type="catalytic activity">
    <reaction evidence="4">
        <text>L-tryptophan + O2 = N-formyl-L-kynurenine</text>
        <dbReference type="Rhea" id="RHEA:24536"/>
        <dbReference type="ChEBI" id="CHEBI:15379"/>
        <dbReference type="ChEBI" id="CHEBI:57912"/>
        <dbReference type="ChEBI" id="CHEBI:58629"/>
    </reaction>
</comment>
<evidence type="ECO:0000256" key="4">
    <source>
        <dbReference type="RuleBase" id="RU369119"/>
    </source>
</evidence>
<dbReference type="GO" id="GO:0020037">
    <property type="term" value="F:heme binding"/>
    <property type="evidence" value="ECO:0007669"/>
    <property type="project" value="UniProtKB-UniRule"/>
</dbReference>
<evidence type="ECO:0000256" key="2">
    <source>
        <dbReference type="ARBA" id="ARBA00022723"/>
    </source>
</evidence>
<organism evidence="5 6">
    <name type="scientific">Penicillium citrinum</name>
    <dbReference type="NCBI Taxonomy" id="5077"/>
    <lineage>
        <taxon>Eukaryota</taxon>
        <taxon>Fungi</taxon>
        <taxon>Dikarya</taxon>
        <taxon>Ascomycota</taxon>
        <taxon>Pezizomycotina</taxon>
        <taxon>Eurotiomycetes</taxon>
        <taxon>Eurotiomycetidae</taxon>
        <taxon>Eurotiales</taxon>
        <taxon>Aspergillaceae</taxon>
        <taxon>Penicillium</taxon>
    </lineage>
</organism>
<dbReference type="PANTHER" id="PTHR28657:SF11">
    <property type="entry name" value="INDOLEAMINE 2,3-DIOXYGENASE"/>
    <property type="match status" value="1"/>
</dbReference>
<keyword evidence="2 4" id="KW-0479">Metal-binding</keyword>
<dbReference type="Gene3D" id="1.20.58.480">
    <property type="match status" value="1"/>
</dbReference>
<dbReference type="EC" id="1.13.11.52" evidence="4"/>
<evidence type="ECO:0000313" key="5">
    <source>
        <dbReference type="EMBL" id="KAJ5240661.1"/>
    </source>
</evidence>